<keyword evidence="2" id="KW-0560">Oxidoreductase</keyword>
<dbReference type="Pfam" id="PF19328">
    <property type="entry name" value="DAP_DH_C"/>
    <property type="match status" value="1"/>
</dbReference>
<proteinExistence type="predicted"/>
<feature type="domain" description="Dihydrodipicolinate reductase N-terminal" evidence="3">
    <location>
        <begin position="9"/>
        <end position="73"/>
    </location>
</feature>
<dbReference type="Proteomes" id="UP000466794">
    <property type="component" value="Unassembled WGS sequence"/>
</dbReference>
<keyword evidence="1" id="KW-0521">NADP</keyword>
<sequence length="351" mass="37554">MTLRVIQWATGGLGRAAIGQIRLHPDLELVGCWVHSPGKVGRDAGELAGIGPIGVIATDSIDEILALDADCVLYSPLMPNPKEVAAILRSGKNVVTPLGWFWPTAEEKERMVAPALEGGVTLHGTGIDPGGATEQQPLFFTGLSSAITFVRGEEYSDIRTYDAPDVVRHLMGFGQSPEQAMHGPMLALLDNGFDQSVRMCLDTLGFADAEIRRSREVAVATAPIDSPIGEIQPGQVAAQRFAWEAFIGDAKVVRVAVNWLMGDENLDPPWKFGEGGVRFEVEVKGDPDCRVTIHGWHPSSVAAGLERNPGIVVTAAHCVNSIPYVCAAEPGLLTFVDMPVVTGRAHPDLAR</sequence>
<dbReference type="EMBL" id="WRPP01000008">
    <property type="protein sequence ID" value="MVU82217.1"/>
    <property type="molecule type" value="Genomic_DNA"/>
</dbReference>
<organism evidence="5 6">
    <name type="scientific">Nocardia terrae</name>
    <dbReference type="NCBI Taxonomy" id="2675851"/>
    <lineage>
        <taxon>Bacteria</taxon>
        <taxon>Bacillati</taxon>
        <taxon>Actinomycetota</taxon>
        <taxon>Actinomycetes</taxon>
        <taxon>Mycobacteriales</taxon>
        <taxon>Nocardiaceae</taxon>
        <taxon>Nocardia</taxon>
    </lineage>
</organism>
<name>A0A7K1V6P8_9NOCA</name>
<dbReference type="InterPro" id="IPR045760">
    <property type="entry name" value="DAP_DH_C"/>
</dbReference>
<keyword evidence="6" id="KW-1185">Reference proteome</keyword>
<dbReference type="AlphaFoldDB" id="A0A7K1V6P8"/>
<protein>
    <submittedName>
        <fullName evidence="5">Dihydrodipicolinate reductase</fullName>
    </submittedName>
</protein>
<feature type="domain" description="2,4-diaminopentanoate dehydrogenase C-terminal" evidence="4">
    <location>
        <begin position="171"/>
        <end position="342"/>
    </location>
</feature>
<reference evidence="5 6" key="1">
    <citation type="submission" date="2019-12" db="EMBL/GenBank/DDBJ databases">
        <title>Nocardia sp. nov. ET3-3 isolated from soil.</title>
        <authorList>
            <person name="Kanchanasin P."/>
            <person name="Tanasupawat S."/>
            <person name="Yuki M."/>
            <person name="Kudo T."/>
        </authorList>
    </citation>
    <scope>NUCLEOTIDE SEQUENCE [LARGE SCALE GENOMIC DNA]</scope>
    <source>
        <strain evidence="5 6">ET3-3</strain>
    </source>
</reference>
<dbReference type="GO" id="GO:0009089">
    <property type="term" value="P:lysine biosynthetic process via diaminopimelate"/>
    <property type="evidence" value="ECO:0007669"/>
    <property type="project" value="InterPro"/>
</dbReference>
<evidence type="ECO:0000256" key="1">
    <source>
        <dbReference type="ARBA" id="ARBA00022857"/>
    </source>
</evidence>
<evidence type="ECO:0000259" key="3">
    <source>
        <dbReference type="Pfam" id="PF01113"/>
    </source>
</evidence>
<evidence type="ECO:0000259" key="4">
    <source>
        <dbReference type="Pfam" id="PF19328"/>
    </source>
</evidence>
<evidence type="ECO:0000313" key="6">
    <source>
        <dbReference type="Proteomes" id="UP000466794"/>
    </source>
</evidence>
<dbReference type="SUPFAM" id="SSF51735">
    <property type="entry name" value="NAD(P)-binding Rossmann-fold domains"/>
    <property type="match status" value="1"/>
</dbReference>
<dbReference type="RefSeq" id="WP_328602618.1">
    <property type="nucleotide sequence ID" value="NZ_WRPP01000008.1"/>
</dbReference>
<dbReference type="InterPro" id="IPR036291">
    <property type="entry name" value="NAD(P)-bd_dom_sf"/>
</dbReference>
<dbReference type="CDD" id="cd24146">
    <property type="entry name" value="nat-AmDH_N_like"/>
    <property type="match status" value="1"/>
</dbReference>
<dbReference type="InterPro" id="IPR000846">
    <property type="entry name" value="DapB_N"/>
</dbReference>
<evidence type="ECO:0000256" key="2">
    <source>
        <dbReference type="ARBA" id="ARBA00023002"/>
    </source>
</evidence>
<gene>
    <name evidence="5" type="ORF">GPX89_33890</name>
</gene>
<dbReference type="GO" id="GO:0008839">
    <property type="term" value="F:4-hydroxy-tetrahydrodipicolinate reductase"/>
    <property type="evidence" value="ECO:0007669"/>
    <property type="project" value="InterPro"/>
</dbReference>
<dbReference type="Pfam" id="PF01113">
    <property type="entry name" value="DapB_N"/>
    <property type="match status" value="1"/>
</dbReference>
<dbReference type="Gene3D" id="3.40.50.720">
    <property type="entry name" value="NAD(P)-binding Rossmann-like Domain"/>
    <property type="match status" value="1"/>
</dbReference>
<accession>A0A7K1V6P8</accession>
<comment type="caution">
    <text evidence="5">The sequence shown here is derived from an EMBL/GenBank/DDBJ whole genome shotgun (WGS) entry which is preliminary data.</text>
</comment>
<evidence type="ECO:0000313" key="5">
    <source>
        <dbReference type="EMBL" id="MVU82217.1"/>
    </source>
</evidence>